<dbReference type="GO" id="GO:0004605">
    <property type="term" value="F:phosphatidate cytidylyltransferase activity"/>
    <property type="evidence" value="ECO:0007669"/>
    <property type="project" value="UniProtKB-EC"/>
</dbReference>
<keyword evidence="13 19" id="KW-1133">Transmembrane helix</keyword>
<reference evidence="20 21" key="1">
    <citation type="submission" date="2018-09" db="EMBL/GenBank/DDBJ databases">
        <authorList>
            <person name="Wang F."/>
        </authorList>
    </citation>
    <scope>NUCLEOTIDE SEQUENCE [LARGE SCALE GENOMIC DNA]</scope>
    <source>
        <strain evidence="20 21">PLHSC7-2</strain>
    </source>
</reference>
<dbReference type="GO" id="GO:0016024">
    <property type="term" value="P:CDP-diacylglycerol biosynthetic process"/>
    <property type="evidence" value="ECO:0007669"/>
    <property type="project" value="UniProtKB-UniPathway"/>
</dbReference>
<evidence type="ECO:0000256" key="7">
    <source>
        <dbReference type="ARBA" id="ARBA00019373"/>
    </source>
</evidence>
<organism evidence="20 21">
    <name type="scientific">Motilimonas pumila</name>
    <dbReference type="NCBI Taxonomy" id="2303987"/>
    <lineage>
        <taxon>Bacteria</taxon>
        <taxon>Pseudomonadati</taxon>
        <taxon>Pseudomonadota</taxon>
        <taxon>Gammaproteobacteria</taxon>
        <taxon>Alteromonadales</taxon>
        <taxon>Alteromonadales genera incertae sedis</taxon>
        <taxon>Motilimonas</taxon>
    </lineage>
</organism>
<evidence type="ECO:0000256" key="16">
    <source>
        <dbReference type="ARBA" id="ARBA00023209"/>
    </source>
</evidence>
<evidence type="ECO:0000256" key="18">
    <source>
        <dbReference type="RuleBase" id="RU003938"/>
    </source>
</evidence>
<feature type="transmembrane region" description="Helical" evidence="19">
    <location>
        <begin position="117"/>
        <end position="137"/>
    </location>
</feature>
<dbReference type="UniPathway" id="UPA00557">
    <property type="reaction ID" value="UER00614"/>
</dbReference>
<proteinExistence type="inferred from homology"/>
<keyword evidence="8" id="KW-1003">Cell membrane</keyword>
<feature type="transmembrane region" description="Helical" evidence="19">
    <location>
        <begin position="54"/>
        <end position="77"/>
    </location>
</feature>
<evidence type="ECO:0000256" key="1">
    <source>
        <dbReference type="ARBA" id="ARBA00001698"/>
    </source>
</evidence>
<keyword evidence="9" id="KW-0444">Lipid biosynthesis</keyword>
<dbReference type="RefSeq" id="WP_119909998.1">
    <property type="nucleotide sequence ID" value="NZ_QZCH01000005.1"/>
</dbReference>
<name>A0A418YGW7_9GAMM</name>
<dbReference type="EC" id="2.7.7.41" evidence="6 18"/>
<keyword evidence="11 18" id="KW-0812">Transmembrane</keyword>
<dbReference type="PROSITE" id="PS01315">
    <property type="entry name" value="CDS"/>
    <property type="match status" value="1"/>
</dbReference>
<evidence type="ECO:0000313" key="20">
    <source>
        <dbReference type="EMBL" id="RJG49067.1"/>
    </source>
</evidence>
<feature type="transmembrane region" description="Helical" evidence="19">
    <location>
        <begin position="83"/>
        <end position="105"/>
    </location>
</feature>
<evidence type="ECO:0000256" key="13">
    <source>
        <dbReference type="ARBA" id="ARBA00022989"/>
    </source>
</evidence>
<keyword evidence="12 18" id="KW-0548">Nucleotidyltransferase</keyword>
<evidence type="ECO:0000256" key="2">
    <source>
        <dbReference type="ARBA" id="ARBA00004651"/>
    </source>
</evidence>
<evidence type="ECO:0000256" key="8">
    <source>
        <dbReference type="ARBA" id="ARBA00022475"/>
    </source>
</evidence>
<evidence type="ECO:0000256" key="9">
    <source>
        <dbReference type="ARBA" id="ARBA00022516"/>
    </source>
</evidence>
<dbReference type="Proteomes" id="UP000283255">
    <property type="component" value="Unassembled WGS sequence"/>
</dbReference>
<comment type="pathway">
    <text evidence="4">Lipid metabolism.</text>
</comment>
<keyword evidence="16" id="KW-0594">Phospholipid biosynthesis</keyword>
<dbReference type="InterPro" id="IPR000374">
    <property type="entry name" value="PC_trans"/>
</dbReference>
<feature type="transmembrane region" description="Helical" evidence="19">
    <location>
        <begin position="149"/>
        <end position="170"/>
    </location>
</feature>
<dbReference type="GO" id="GO:0005886">
    <property type="term" value="C:plasma membrane"/>
    <property type="evidence" value="ECO:0007669"/>
    <property type="project" value="UniProtKB-SubCell"/>
</dbReference>
<comment type="similarity">
    <text evidence="5 18">Belongs to the CDS family.</text>
</comment>
<protein>
    <recommendedName>
        <fullName evidence="7 18">Phosphatidate cytidylyltransferase</fullName>
        <ecNumber evidence="6 18">2.7.7.41</ecNumber>
    </recommendedName>
</protein>
<keyword evidence="10 18" id="KW-0808">Transferase</keyword>
<comment type="catalytic activity">
    <reaction evidence="1 18">
        <text>a 1,2-diacyl-sn-glycero-3-phosphate + CTP + H(+) = a CDP-1,2-diacyl-sn-glycerol + diphosphate</text>
        <dbReference type="Rhea" id="RHEA:16229"/>
        <dbReference type="ChEBI" id="CHEBI:15378"/>
        <dbReference type="ChEBI" id="CHEBI:33019"/>
        <dbReference type="ChEBI" id="CHEBI:37563"/>
        <dbReference type="ChEBI" id="CHEBI:58332"/>
        <dbReference type="ChEBI" id="CHEBI:58608"/>
        <dbReference type="EC" id="2.7.7.41"/>
    </reaction>
</comment>
<keyword evidence="17" id="KW-1208">Phospholipid metabolism</keyword>
<feature type="transmembrane region" description="Helical" evidence="19">
    <location>
        <begin position="191"/>
        <end position="212"/>
    </location>
</feature>
<evidence type="ECO:0000256" key="15">
    <source>
        <dbReference type="ARBA" id="ARBA00023136"/>
    </source>
</evidence>
<comment type="subcellular location">
    <subcellularLocation>
        <location evidence="2">Cell membrane</location>
        <topology evidence="2">Multi-pass membrane protein</topology>
    </subcellularLocation>
</comment>
<keyword evidence="15 19" id="KW-0472">Membrane</keyword>
<dbReference type="EMBL" id="QZCH01000005">
    <property type="protein sequence ID" value="RJG49067.1"/>
    <property type="molecule type" value="Genomic_DNA"/>
</dbReference>
<evidence type="ECO:0000256" key="14">
    <source>
        <dbReference type="ARBA" id="ARBA00023098"/>
    </source>
</evidence>
<evidence type="ECO:0000256" key="6">
    <source>
        <dbReference type="ARBA" id="ARBA00012487"/>
    </source>
</evidence>
<dbReference type="Pfam" id="PF01148">
    <property type="entry name" value="CTP_transf_1"/>
    <property type="match status" value="1"/>
</dbReference>
<evidence type="ECO:0000256" key="17">
    <source>
        <dbReference type="ARBA" id="ARBA00023264"/>
    </source>
</evidence>
<reference evidence="20 21" key="2">
    <citation type="submission" date="2019-01" db="EMBL/GenBank/DDBJ databases">
        <title>Motilimonas pumilus sp. nov., isolated from the gut of sea cucumber (Apostichopus japonicus).</title>
        <authorList>
            <person name="Wang F.-Q."/>
            <person name="Ren L.-H."/>
            <person name="Lin Y.-W."/>
            <person name="Sun G.-H."/>
            <person name="Du Z.-J."/>
            <person name="Zhao J.-X."/>
            <person name="Liu X.-J."/>
            <person name="Liu L.-J."/>
        </authorList>
    </citation>
    <scope>NUCLEOTIDE SEQUENCE [LARGE SCALE GENOMIC DNA]</scope>
    <source>
        <strain evidence="20 21">PLHSC7-2</strain>
    </source>
</reference>
<comment type="pathway">
    <text evidence="3 18">Phospholipid metabolism; CDP-diacylglycerol biosynthesis; CDP-diacylglycerol from sn-glycerol 3-phosphate: step 3/3.</text>
</comment>
<evidence type="ECO:0000256" key="10">
    <source>
        <dbReference type="ARBA" id="ARBA00022679"/>
    </source>
</evidence>
<dbReference type="PANTHER" id="PTHR46382">
    <property type="entry name" value="PHOSPHATIDATE CYTIDYLYLTRANSFERASE"/>
    <property type="match status" value="1"/>
</dbReference>
<gene>
    <name evidence="20" type="ORF">D1Z90_06795</name>
</gene>
<evidence type="ECO:0000256" key="5">
    <source>
        <dbReference type="ARBA" id="ARBA00010185"/>
    </source>
</evidence>
<dbReference type="AlphaFoldDB" id="A0A418YGW7"/>
<evidence type="ECO:0000256" key="19">
    <source>
        <dbReference type="SAM" id="Phobius"/>
    </source>
</evidence>
<sequence>MLKQRILTAAVLAPITIAAIFFLPLKLFALFAAAVYLLAAREWGGFVNRSCQSWFIYPLGLILAATLVVVPIDAIWVPHLHQGAKYLLIVGGAWWLLSAIMVLSYPTSSSIWTKNAWFKALFGILTLVPFFWSLVTLRGADAMHDPLHGAWLVLFVMLLVWGADTGAYFSGKALGKHKLAPKVSPGKTIEGFVGGLLTTLVVAIIAMFLFEIPGDRQGYFIFSAVMASLASTLGDLNESMFKREAGLKDSGNLLPGHGGVMDRIDSLTAALPVFTLCYIVWFNS</sequence>
<evidence type="ECO:0000313" key="21">
    <source>
        <dbReference type="Proteomes" id="UP000283255"/>
    </source>
</evidence>
<accession>A0A418YGW7</accession>
<comment type="caution">
    <text evidence="20">The sequence shown here is derived from an EMBL/GenBank/DDBJ whole genome shotgun (WGS) entry which is preliminary data.</text>
</comment>
<evidence type="ECO:0000256" key="3">
    <source>
        <dbReference type="ARBA" id="ARBA00005119"/>
    </source>
</evidence>
<evidence type="ECO:0000256" key="11">
    <source>
        <dbReference type="ARBA" id="ARBA00022692"/>
    </source>
</evidence>
<keyword evidence="21" id="KW-1185">Reference proteome</keyword>
<keyword evidence="14" id="KW-0443">Lipid metabolism</keyword>
<dbReference type="PANTHER" id="PTHR46382:SF1">
    <property type="entry name" value="PHOSPHATIDATE CYTIDYLYLTRANSFERASE"/>
    <property type="match status" value="1"/>
</dbReference>
<evidence type="ECO:0000256" key="12">
    <source>
        <dbReference type="ARBA" id="ARBA00022695"/>
    </source>
</evidence>
<dbReference type="OrthoDB" id="9799199at2"/>
<evidence type="ECO:0000256" key="4">
    <source>
        <dbReference type="ARBA" id="ARBA00005189"/>
    </source>
</evidence>